<evidence type="ECO:0008006" key="10">
    <source>
        <dbReference type="Google" id="ProtNLM"/>
    </source>
</evidence>
<dbReference type="Proteomes" id="UP001642484">
    <property type="component" value="Unassembled WGS sequence"/>
</dbReference>
<dbReference type="PANTHER" id="PTHR10738:SF0">
    <property type="entry name" value="PROTEIN ARGININE N-METHYLTRANSFERASE 5"/>
    <property type="match status" value="1"/>
</dbReference>
<evidence type="ECO:0000256" key="1">
    <source>
        <dbReference type="ARBA" id="ARBA00022603"/>
    </source>
</evidence>
<evidence type="ECO:0000313" key="9">
    <source>
        <dbReference type="Proteomes" id="UP001642484"/>
    </source>
</evidence>
<gene>
    <name evidence="8" type="ORF">CCMP2556_LOCUS26175</name>
</gene>
<dbReference type="PROSITE" id="PS51678">
    <property type="entry name" value="SAM_MT_PRMT"/>
    <property type="match status" value="1"/>
</dbReference>
<dbReference type="Pfam" id="PF05185">
    <property type="entry name" value="PRMT5"/>
    <property type="match status" value="1"/>
</dbReference>
<dbReference type="InterPro" id="IPR035247">
    <property type="entry name" value="PRMT5_TIM"/>
</dbReference>
<comment type="caution">
    <text evidence="8">The sequence shown here is derived from an EMBL/GenBank/DDBJ whole genome shotgun (WGS) entry which is preliminary data.</text>
</comment>
<dbReference type="Gene3D" id="3.40.50.150">
    <property type="entry name" value="Vaccinia Virus protein VP39"/>
    <property type="match status" value="1"/>
</dbReference>
<dbReference type="SUPFAM" id="SSF53335">
    <property type="entry name" value="S-adenosyl-L-methionine-dependent methyltransferases"/>
    <property type="match status" value="1"/>
</dbReference>
<feature type="domain" description="PRMT5 arginine-N-methyltransferase" evidence="5">
    <location>
        <begin position="389"/>
        <end position="553"/>
    </location>
</feature>
<evidence type="ECO:0000313" key="8">
    <source>
        <dbReference type="EMBL" id="CAK9051665.1"/>
    </source>
</evidence>
<dbReference type="EMBL" id="CAXAMN010018002">
    <property type="protein sequence ID" value="CAK9051665.1"/>
    <property type="molecule type" value="Genomic_DNA"/>
</dbReference>
<accession>A0ABP0MNK1</accession>
<organism evidence="8 9">
    <name type="scientific">Durusdinium trenchii</name>
    <dbReference type="NCBI Taxonomy" id="1381693"/>
    <lineage>
        <taxon>Eukaryota</taxon>
        <taxon>Sar</taxon>
        <taxon>Alveolata</taxon>
        <taxon>Dinophyceae</taxon>
        <taxon>Suessiales</taxon>
        <taxon>Symbiodiniaceae</taxon>
        <taxon>Durusdinium</taxon>
    </lineage>
</organism>
<feature type="domain" description="PRMT5 oligomerisation" evidence="7">
    <location>
        <begin position="557"/>
        <end position="720"/>
    </location>
</feature>
<keyword evidence="1 4" id="KW-0489">Methyltransferase</keyword>
<evidence type="ECO:0000259" key="7">
    <source>
        <dbReference type="Pfam" id="PF17286"/>
    </source>
</evidence>
<evidence type="ECO:0000259" key="6">
    <source>
        <dbReference type="Pfam" id="PF17285"/>
    </source>
</evidence>
<feature type="domain" description="PRMT5 TIM barrel" evidence="6">
    <location>
        <begin position="158"/>
        <end position="383"/>
    </location>
</feature>
<sequence length="722" mass="81098">MQVVRGYAPDQGKFLVTQWNLAKCYWRFGTVDVKNSGSGQVDEDYVPPTDGALGAGSGLKRVLPMTVEPPLTVTPVLEIDHLLILEVEETYFGAFGDVLHLIFYSFMGSISSAMLVAPPVTAAVPWESAVQGEVLRSFGCARWDSAESNPDAALRAVIDHLRFKRDQVPSDGKYRLQPSTVSDLALDSKTWSSAVIGTLSEWLETSSQSYCLQSLEQELSWASHLGVYGIILPSPPNSCELFAAALSRIGLGSICTTQLMVRIPLLRQVDGAEVDGWNSWNALRLLCDQNPRLQVCLELTEDLPETDRELHRWLAEPVRSVIIPTDAFLTNKQGFPVLSKRHKAFLLQLFRNKVQVILQGLPEGAKETETEKYLHYVARLFQSRPAPTAQEQFETPYHDWLQAPLQPLQDNLESQTYETFEKDPVKYVQYEEAIHRCLQDKLAAGKKQLVAMVVGAGRGPLVVAVRSAAVRAGAQVKIWAVEKNPNAVVTLRHRCAVEEWTNVEVIGEDMRFWDAPRKADLIVSELLGSFGDNELSPECLDGAQRFLEPDGACIPSKYTSSLTPVTTHKLWNDVKNYNDLAHFETAYVVKFHQAFYPTSQVEKCFEFSHPNWELSSNDRYAQIEFTSEVDALVHGFAGYFHCELYAGLSVSINPESYSEGMFSWFPIYFPLRTPVNLKRGEKLTSHWWRCSNDRKVWYEWAVTAPTPQPIHNPGGRSYSVGK</sequence>
<dbReference type="Pfam" id="PF17285">
    <property type="entry name" value="PRMT5_TIM"/>
    <property type="match status" value="1"/>
</dbReference>
<evidence type="ECO:0000256" key="2">
    <source>
        <dbReference type="ARBA" id="ARBA00022679"/>
    </source>
</evidence>
<dbReference type="InterPro" id="IPR035248">
    <property type="entry name" value="PRMT5_C"/>
</dbReference>
<dbReference type="Gene3D" id="3.20.20.150">
    <property type="entry name" value="Divalent-metal-dependent TIM barrel enzymes"/>
    <property type="match status" value="1"/>
</dbReference>
<name>A0ABP0MNK1_9DINO</name>
<dbReference type="Pfam" id="PF17286">
    <property type="entry name" value="PRMT5_C"/>
    <property type="match status" value="1"/>
</dbReference>
<evidence type="ECO:0000256" key="4">
    <source>
        <dbReference type="PROSITE-ProRule" id="PRU01015"/>
    </source>
</evidence>
<evidence type="ECO:0000256" key="3">
    <source>
        <dbReference type="ARBA" id="ARBA00022691"/>
    </source>
</evidence>
<evidence type="ECO:0000259" key="5">
    <source>
        <dbReference type="Pfam" id="PF05185"/>
    </source>
</evidence>
<dbReference type="PANTHER" id="PTHR10738">
    <property type="entry name" value="PROTEIN ARGININE N-METHYLTRANSFERASE 5"/>
    <property type="match status" value="1"/>
</dbReference>
<reference evidence="8 9" key="1">
    <citation type="submission" date="2024-02" db="EMBL/GenBank/DDBJ databases">
        <authorList>
            <person name="Chen Y."/>
            <person name="Shah S."/>
            <person name="Dougan E. K."/>
            <person name="Thang M."/>
            <person name="Chan C."/>
        </authorList>
    </citation>
    <scope>NUCLEOTIDE SEQUENCE [LARGE SCALE GENOMIC DNA]</scope>
</reference>
<keyword evidence="9" id="KW-1185">Reference proteome</keyword>
<keyword evidence="3 4" id="KW-0949">S-adenosyl-L-methionine</keyword>
<proteinExistence type="predicted"/>
<protein>
    <recommendedName>
        <fullName evidence="10">Protein arginine N-methyltransferase</fullName>
    </recommendedName>
</protein>
<dbReference type="Gene3D" id="2.70.160.11">
    <property type="entry name" value="Hnrnp arginine n-methyltransferase1"/>
    <property type="match status" value="1"/>
</dbReference>
<dbReference type="CDD" id="cd02440">
    <property type="entry name" value="AdoMet_MTases"/>
    <property type="match status" value="1"/>
</dbReference>
<dbReference type="InterPro" id="IPR029063">
    <property type="entry name" value="SAM-dependent_MTases_sf"/>
</dbReference>
<keyword evidence="2 4" id="KW-0808">Transferase</keyword>
<dbReference type="InterPro" id="IPR035075">
    <property type="entry name" value="PRMT5"/>
</dbReference>
<dbReference type="InterPro" id="IPR025799">
    <property type="entry name" value="Arg_MeTrfase"/>
</dbReference>